<dbReference type="GO" id="GO:0016301">
    <property type="term" value="F:kinase activity"/>
    <property type="evidence" value="ECO:0007669"/>
    <property type="project" value="UniProtKB-KW"/>
</dbReference>
<protein>
    <submittedName>
        <fullName evidence="2">Kinase subdomain-containing protein</fullName>
    </submittedName>
</protein>
<dbReference type="Proteomes" id="UP000779574">
    <property type="component" value="Unassembled WGS sequence"/>
</dbReference>
<dbReference type="InterPro" id="IPR051678">
    <property type="entry name" value="AGP_Transferase"/>
</dbReference>
<dbReference type="Gene3D" id="3.90.1200.10">
    <property type="match status" value="1"/>
</dbReference>
<dbReference type="Pfam" id="PF01636">
    <property type="entry name" value="APH"/>
    <property type="match status" value="1"/>
</dbReference>
<dbReference type="AlphaFoldDB" id="A0A9P8EPJ7"/>
<feature type="non-terminal residue" evidence="2">
    <location>
        <position position="294"/>
    </location>
</feature>
<gene>
    <name evidence="2" type="ORF">KCU76_g3864</name>
</gene>
<evidence type="ECO:0000313" key="2">
    <source>
        <dbReference type="EMBL" id="KAG9696259.1"/>
    </source>
</evidence>
<dbReference type="InterPro" id="IPR011009">
    <property type="entry name" value="Kinase-like_dom_sf"/>
</dbReference>
<reference evidence="2" key="2">
    <citation type="submission" date="2021-08" db="EMBL/GenBank/DDBJ databases">
        <authorList>
            <person name="Gostincar C."/>
            <person name="Sun X."/>
            <person name="Song Z."/>
            <person name="Gunde-Cimerman N."/>
        </authorList>
    </citation>
    <scope>NUCLEOTIDE SEQUENCE</scope>
    <source>
        <strain evidence="2">EXF-9911</strain>
    </source>
</reference>
<evidence type="ECO:0000313" key="3">
    <source>
        <dbReference type="Proteomes" id="UP000779574"/>
    </source>
</evidence>
<dbReference type="PANTHER" id="PTHR21310:SF55">
    <property type="entry name" value="AMINOGLYCOSIDE PHOSPHOTRANSFERASE DOMAIN-CONTAINING PROTEIN"/>
    <property type="match status" value="1"/>
</dbReference>
<organism evidence="2 3">
    <name type="scientific">Aureobasidium melanogenum</name>
    <name type="common">Aureobasidium pullulans var. melanogenum</name>
    <dbReference type="NCBI Taxonomy" id="46634"/>
    <lineage>
        <taxon>Eukaryota</taxon>
        <taxon>Fungi</taxon>
        <taxon>Dikarya</taxon>
        <taxon>Ascomycota</taxon>
        <taxon>Pezizomycotina</taxon>
        <taxon>Dothideomycetes</taxon>
        <taxon>Dothideomycetidae</taxon>
        <taxon>Dothideales</taxon>
        <taxon>Saccotheciaceae</taxon>
        <taxon>Aureobasidium</taxon>
    </lineage>
</organism>
<proteinExistence type="predicted"/>
<dbReference type="EMBL" id="JAHFXF010000107">
    <property type="protein sequence ID" value="KAG9696259.1"/>
    <property type="molecule type" value="Genomic_DNA"/>
</dbReference>
<comment type="caution">
    <text evidence="2">The sequence shown here is derived from an EMBL/GenBank/DDBJ whole genome shotgun (WGS) entry which is preliminary data.</text>
</comment>
<accession>A0A9P8EPJ7</accession>
<keyword evidence="2" id="KW-0808">Transferase</keyword>
<keyword evidence="2" id="KW-0418">Kinase</keyword>
<dbReference type="OrthoDB" id="8300194at2759"/>
<feature type="domain" description="Aminoglycoside phosphotransferase" evidence="1">
    <location>
        <begin position="69"/>
        <end position="278"/>
    </location>
</feature>
<name>A0A9P8EPJ7_AURME</name>
<dbReference type="PANTHER" id="PTHR21310">
    <property type="entry name" value="AMINOGLYCOSIDE PHOSPHOTRANSFERASE-RELATED-RELATED"/>
    <property type="match status" value="1"/>
</dbReference>
<dbReference type="SUPFAM" id="SSF56112">
    <property type="entry name" value="Protein kinase-like (PK-like)"/>
    <property type="match status" value="1"/>
</dbReference>
<dbReference type="CDD" id="cd05120">
    <property type="entry name" value="APH_ChoK_like"/>
    <property type="match status" value="1"/>
</dbReference>
<evidence type="ECO:0000259" key="1">
    <source>
        <dbReference type="Pfam" id="PF01636"/>
    </source>
</evidence>
<dbReference type="InterPro" id="IPR002575">
    <property type="entry name" value="Aminoglycoside_PTrfase"/>
</dbReference>
<sequence>MTEKSSAASDGGRVNAGAQDLAINNTRFNRIFTRVALKTLAKLHKSDGYCSPISRKLIIKTGPWVDLTEAATMRFIAENTSIPVPKVYCSFVHRDRTYILMERIQGEELPRAWARLEDQGRTKIFAQLKQMIGQMRALEPPPDTGVQSCFGGSLYDSRMNRPEGRFGPFATIQEFHLWLRKGFRLAEHPHPEKLDDQERQDLAKMEEMQDGPWPRPVFTHADLNPCNILVRGERVVGIIDWEFAGWYPRYWEYTSVWFGNLIRTEWQNTLSGFLEQHPAEFAMERTRNRWWGEF</sequence>
<reference evidence="2" key="1">
    <citation type="journal article" date="2021" name="J Fungi (Basel)">
        <title>Virulence traits and population genomics of the black yeast Aureobasidium melanogenum.</title>
        <authorList>
            <person name="Cernosa A."/>
            <person name="Sun X."/>
            <person name="Gostincar C."/>
            <person name="Fang C."/>
            <person name="Gunde-Cimerman N."/>
            <person name="Song Z."/>
        </authorList>
    </citation>
    <scope>NUCLEOTIDE SEQUENCE</scope>
    <source>
        <strain evidence="2">EXF-9911</strain>
    </source>
</reference>